<reference evidence="3 4" key="1">
    <citation type="journal article" date="2015" name="Plant Cell">
        <title>Oil accumulation by the oleaginous diatom Fistulifera solaris as revealed by the genome and transcriptome.</title>
        <authorList>
            <person name="Tanaka T."/>
            <person name="Maeda Y."/>
            <person name="Veluchamy A."/>
            <person name="Tanaka M."/>
            <person name="Abida H."/>
            <person name="Marechal E."/>
            <person name="Bowler C."/>
            <person name="Muto M."/>
            <person name="Sunaga Y."/>
            <person name="Tanaka M."/>
            <person name="Yoshino T."/>
            <person name="Taniguchi T."/>
            <person name="Fukuda Y."/>
            <person name="Nemoto M."/>
            <person name="Matsumoto M."/>
            <person name="Wong P.S."/>
            <person name="Aburatani S."/>
            <person name="Fujibuchi W."/>
        </authorList>
    </citation>
    <scope>NUCLEOTIDE SEQUENCE [LARGE SCALE GENOMIC DNA]</scope>
    <source>
        <strain evidence="3 4">JPCC DA0580</strain>
    </source>
</reference>
<accession>A0A1Z5JVI1</accession>
<dbReference type="Proteomes" id="UP000198406">
    <property type="component" value="Unassembled WGS sequence"/>
</dbReference>
<feature type="chain" id="PRO_5013165234" evidence="2">
    <location>
        <begin position="19"/>
        <end position="270"/>
    </location>
</feature>
<proteinExistence type="predicted"/>
<sequence length="270" mass="29338">MKRIAICILGLFFAPAGAFFVPPTSSTKRTRLWTSIGDFFPTLDTSALSLTSPGIKETVLLLTPLSAFAGSAVVNQRRKEFVEDLEFTQMAMNETQTMMTQSSNNFKVYTGLAIASFAVVAASQFLSSSGGWENALFAVPVIAFGGGAYFKIQSDEVFENLDATRRAMNETKAMMIESQNRDRIFTGISALSLGIAIFSELGSLEFVSFSADNPATYRFKDTSSTVTPYKSLDSLKPPEIDVPSSESSLPEKDSSIENKLPTTSDVKSNE</sequence>
<feature type="region of interest" description="Disordered" evidence="1">
    <location>
        <begin position="230"/>
        <end position="270"/>
    </location>
</feature>
<evidence type="ECO:0000313" key="4">
    <source>
        <dbReference type="Proteomes" id="UP000198406"/>
    </source>
</evidence>
<protein>
    <submittedName>
        <fullName evidence="3">Uncharacterized protein</fullName>
    </submittedName>
</protein>
<evidence type="ECO:0000313" key="3">
    <source>
        <dbReference type="EMBL" id="GAX17929.1"/>
    </source>
</evidence>
<evidence type="ECO:0000256" key="2">
    <source>
        <dbReference type="SAM" id="SignalP"/>
    </source>
</evidence>
<dbReference type="EMBL" id="BDSP01000123">
    <property type="protein sequence ID" value="GAX17929.1"/>
    <property type="molecule type" value="Genomic_DNA"/>
</dbReference>
<keyword evidence="4" id="KW-1185">Reference proteome</keyword>
<gene>
    <name evidence="3" type="ORF">FisN_18Hh137</name>
</gene>
<dbReference type="AlphaFoldDB" id="A0A1Z5JVI1"/>
<name>A0A1Z5JVI1_FISSO</name>
<keyword evidence="2" id="KW-0732">Signal</keyword>
<feature type="compositionally biased region" description="Polar residues" evidence="1">
    <location>
        <begin position="260"/>
        <end position="270"/>
    </location>
</feature>
<evidence type="ECO:0000256" key="1">
    <source>
        <dbReference type="SAM" id="MobiDB-lite"/>
    </source>
</evidence>
<dbReference type="InParanoid" id="A0A1Z5JVI1"/>
<feature type="signal peptide" evidence="2">
    <location>
        <begin position="1"/>
        <end position="18"/>
    </location>
</feature>
<comment type="caution">
    <text evidence="3">The sequence shown here is derived from an EMBL/GenBank/DDBJ whole genome shotgun (WGS) entry which is preliminary data.</text>
</comment>
<organism evidence="3 4">
    <name type="scientific">Fistulifera solaris</name>
    <name type="common">Oleaginous diatom</name>
    <dbReference type="NCBI Taxonomy" id="1519565"/>
    <lineage>
        <taxon>Eukaryota</taxon>
        <taxon>Sar</taxon>
        <taxon>Stramenopiles</taxon>
        <taxon>Ochrophyta</taxon>
        <taxon>Bacillariophyta</taxon>
        <taxon>Bacillariophyceae</taxon>
        <taxon>Bacillariophycidae</taxon>
        <taxon>Naviculales</taxon>
        <taxon>Naviculaceae</taxon>
        <taxon>Fistulifera</taxon>
    </lineage>
</organism>